<accession>A0A1D8NEY3</accession>
<dbReference type="RefSeq" id="XP_502921.1">
    <property type="nucleotide sequence ID" value="XM_502921.1"/>
</dbReference>
<dbReference type="PANTHER" id="PTHR35329">
    <property type="entry name" value="CHITIN SYNTHASE EXPORT CHAPERONE"/>
    <property type="match status" value="1"/>
</dbReference>
<comment type="similarity">
    <text evidence="3">Belongs to the CHS7 family.</text>
</comment>
<evidence type="ECO:0000256" key="4">
    <source>
        <dbReference type="ARBA" id="ARBA00011864"/>
    </source>
</evidence>
<dbReference type="AlphaFoldDB" id="A0A1D8NEY3"/>
<evidence type="ECO:0000256" key="7">
    <source>
        <dbReference type="ARBA" id="ARBA00022692"/>
    </source>
</evidence>
<comment type="function">
    <text evidence="1">Chaperone required for the export of the chitin synthase CHS3 from the endoplasmic reticulum.</text>
</comment>
<evidence type="ECO:0000313" key="16">
    <source>
        <dbReference type="Proteomes" id="UP000182444"/>
    </source>
</evidence>
<dbReference type="EMBL" id="CP017556">
    <property type="protein sequence ID" value="AOW04173.1"/>
    <property type="molecule type" value="Genomic_DNA"/>
</dbReference>
<dbReference type="VEuPathDB" id="FungiDB:YALI1_D20954g"/>
<comment type="subcellular location">
    <subcellularLocation>
        <location evidence="2">Endoplasmic reticulum membrane</location>
        <topology evidence="2">Multi-pass membrane protein</topology>
    </subcellularLocation>
</comment>
<keyword evidence="8" id="KW-0256">Endoplasmic reticulum</keyword>
<evidence type="ECO:0000313" key="17">
    <source>
        <dbReference type="Proteomes" id="UP000256601"/>
    </source>
</evidence>
<evidence type="ECO:0000256" key="10">
    <source>
        <dbReference type="ARBA" id="ARBA00022989"/>
    </source>
</evidence>
<keyword evidence="6" id="KW-0813">Transport</keyword>
<proteinExistence type="inferred from homology"/>
<organism evidence="14 16">
    <name type="scientific">Yarrowia lipolytica</name>
    <name type="common">Candida lipolytica</name>
    <dbReference type="NCBI Taxonomy" id="4952"/>
    <lineage>
        <taxon>Eukaryota</taxon>
        <taxon>Fungi</taxon>
        <taxon>Dikarya</taxon>
        <taxon>Ascomycota</taxon>
        <taxon>Saccharomycotina</taxon>
        <taxon>Dipodascomycetes</taxon>
        <taxon>Dipodascales</taxon>
        <taxon>Dipodascales incertae sedis</taxon>
        <taxon>Yarrowia</taxon>
    </lineage>
</organism>
<name>A0A1D8NEY3_YARLL</name>
<reference evidence="14 16" key="1">
    <citation type="journal article" date="2016" name="PLoS ONE">
        <title>Sequence Assembly of Yarrowia lipolytica Strain W29/CLIB89 Shows Transposable Element Diversity.</title>
        <authorList>
            <person name="Magnan C."/>
            <person name="Yu J."/>
            <person name="Chang I."/>
            <person name="Jahn E."/>
            <person name="Kanomata Y."/>
            <person name="Wu J."/>
            <person name="Zeller M."/>
            <person name="Oakes M."/>
            <person name="Baldi P."/>
            <person name="Sandmeyer S."/>
        </authorList>
    </citation>
    <scope>NUCLEOTIDE SEQUENCE [LARGE SCALE GENOMIC DNA]</scope>
    <source>
        <strain evidence="14">CLIB89</strain>
        <strain evidence="16">CLIB89(W29)</strain>
    </source>
</reference>
<dbReference type="Proteomes" id="UP000256601">
    <property type="component" value="Unassembled WGS sequence"/>
</dbReference>
<evidence type="ECO:0000256" key="11">
    <source>
        <dbReference type="ARBA" id="ARBA00023136"/>
    </source>
</evidence>
<feature type="transmembrane region" description="Helical" evidence="13">
    <location>
        <begin position="119"/>
        <end position="146"/>
    </location>
</feature>
<keyword evidence="10 13" id="KW-1133">Transmembrane helix</keyword>
<dbReference type="GO" id="GO:0051082">
    <property type="term" value="F:unfolded protein binding"/>
    <property type="evidence" value="ECO:0007669"/>
    <property type="project" value="TreeGrafter"/>
</dbReference>
<dbReference type="OMA" id="TVWEVKD"/>
<evidence type="ECO:0000256" key="2">
    <source>
        <dbReference type="ARBA" id="ARBA00004477"/>
    </source>
</evidence>
<protein>
    <recommendedName>
        <fullName evidence="5">Chitin synthase export chaperone</fullName>
    </recommendedName>
</protein>
<keyword evidence="12" id="KW-0961">Cell wall biogenesis/degradation</keyword>
<dbReference type="GO" id="GO:0071555">
    <property type="term" value="P:cell wall organization"/>
    <property type="evidence" value="ECO:0007669"/>
    <property type="project" value="UniProtKB-KW"/>
</dbReference>
<feature type="transmembrane region" description="Helical" evidence="13">
    <location>
        <begin position="226"/>
        <end position="247"/>
    </location>
</feature>
<feature type="transmembrane region" description="Helical" evidence="13">
    <location>
        <begin position="91"/>
        <end position="113"/>
    </location>
</feature>
<reference evidence="15 17" key="2">
    <citation type="submission" date="2018-07" db="EMBL/GenBank/DDBJ databases">
        <title>Draft Genome Assemblies for Five Robust Yarrowia lipolytica Strains Exhibiting High Lipid Production and Pentose Sugar Utilization and Sugar Alcohol Secretion from Undetoxified Lignocellulosic Biomass Hydrolysates.</title>
        <authorList>
            <consortium name="DOE Joint Genome Institute"/>
            <person name="Walker C."/>
            <person name="Ryu S."/>
            <person name="Na H."/>
            <person name="Zane M."/>
            <person name="LaButti K."/>
            <person name="Lipzen A."/>
            <person name="Haridas S."/>
            <person name="Barry K."/>
            <person name="Grigoriev I.V."/>
            <person name="Quarterman J."/>
            <person name="Slininger P."/>
            <person name="Dien B."/>
            <person name="Trinh C.T."/>
        </authorList>
    </citation>
    <scope>NUCLEOTIDE SEQUENCE [LARGE SCALE GENOMIC DNA]</scope>
    <source>
        <strain evidence="15 17">YB392</strain>
    </source>
</reference>
<dbReference type="OrthoDB" id="2189463at2759"/>
<dbReference type="GO" id="GO:0005789">
    <property type="term" value="C:endoplasmic reticulum membrane"/>
    <property type="evidence" value="ECO:0007669"/>
    <property type="project" value="UniProtKB-SubCell"/>
</dbReference>
<evidence type="ECO:0000313" key="15">
    <source>
        <dbReference type="EMBL" id="RDW24642.1"/>
    </source>
</evidence>
<feature type="transmembrane region" description="Helical" evidence="13">
    <location>
        <begin position="55"/>
        <end position="79"/>
    </location>
</feature>
<evidence type="ECO:0000313" key="14">
    <source>
        <dbReference type="EMBL" id="AOW04173.1"/>
    </source>
</evidence>
<gene>
    <name evidence="15" type="ORF">B0I71DRAFT_133917</name>
    <name evidence="14" type="ORF">YALI1_D20954g</name>
</gene>
<dbReference type="GO" id="GO:0015031">
    <property type="term" value="P:protein transport"/>
    <property type="evidence" value="ECO:0007669"/>
    <property type="project" value="UniProtKB-KW"/>
</dbReference>
<evidence type="ECO:0000256" key="13">
    <source>
        <dbReference type="SAM" id="Phobius"/>
    </source>
</evidence>
<evidence type="ECO:0000256" key="8">
    <source>
        <dbReference type="ARBA" id="ARBA00022824"/>
    </source>
</evidence>
<dbReference type="KEGG" id="yli:2910219"/>
<keyword evidence="11 13" id="KW-0472">Membrane</keyword>
<dbReference type="EMBL" id="KZ857342">
    <property type="protein sequence ID" value="RDW24642.1"/>
    <property type="molecule type" value="Genomic_DNA"/>
</dbReference>
<dbReference type="eggNOG" id="ENOG502QRVH">
    <property type="taxonomic scope" value="Eukaryota"/>
</dbReference>
<feature type="transmembrane region" description="Helical" evidence="13">
    <location>
        <begin position="193"/>
        <end position="214"/>
    </location>
</feature>
<dbReference type="PANTHER" id="PTHR35329:SF2">
    <property type="entry name" value="CHITIN SYNTHASE EXPORT CHAPERONE"/>
    <property type="match status" value="1"/>
</dbReference>
<dbReference type="GeneID" id="2910219"/>
<evidence type="ECO:0000256" key="3">
    <source>
        <dbReference type="ARBA" id="ARBA00009274"/>
    </source>
</evidence>
<comment type="subunit">
    <text evidence="4">Interacts with CHS3.</text>
</comment>
<feature type="transmembrane region" description="Helical" evidence="13">
    <location>
        <begin position="158"/>
        <end position="181"/>
    </location>
</feature>
<evidence type="ECO:0000256" key="5">
    <source>
        <dbReference type="ARBA" id="ARBA00018354"/>
    </source>
</evidence>
<evidence type="ECO:0000256" key="12">
    <source>
        <dbReference type="ARBA" id="ARBA00023316"/>
    </source>
</evidence>
<keyword evidence="9" id="KW-0653">Protein transport</keyword>
<feature type="transmembrane region" description="Helical" evidence="13">
    <location>
        <begin position="259"/>
        <end position="279"/>
    </location>
</feature>
<evidence type="ECO:0000256" key="9">
    <source>
        <dbReference type="ARBA" id="ARBA00022927"/>
    </source>
</evidence>
<evidence type="ECO:0000256" key="1">
    <source>
        <dbReference type="ARBA" id="ARBA00002732"/>
    </source>
</evidence>
<dbReference type="Pfam" id="PF12271">
    <property type="entry name" value="Chs7"/>
    <property type="match status" value="1"/>
</dbReference>
<dbReference type="GO" id="GO:0006457">
    <property type="term" value="P:protein folding"/>
    <property type="evidence" value="ECO:0007669"/>
    <property type="project" value="TreeGrafter"/>
</dbReference>
<dbReference type="Proteomes" id="UP000182444">
    <property type="component" value="Chromosome 1D"/>
</dbReference>
<keyword evidence="7 13" id="KW-0812">Transmembrane</keyword>
<dbReference type="InterPro" id="IPR022057">
    <property type="entry name" value="Chs7"/>
</dbReference>
<sequence length="335" mass="37445">MGFGDFDFLCNKSPLPLCMLVGPYDKPTTDQTPLLNGIGLMSECYPRSIELANTIIFQVGNTFIHIGALPVILIMMYTVKGKYTAIGRKELFHFLSCFLFLTCMSLVVDAGVAPPGSAAYPYLVAIQNGAISGTMWSLVNFGFLGFQFYEDGTRRAMLFLRGTTLCAFLLTFIISLFTFIPSWGSDAIGPHNTVGLFVVLYLFNLIFVVVYILSQFALAIFILQDIWMIGAVALGTFFFVASQILLYPISSIICKQVKHYIDGTFFATVTNLFAVMMVYKFWDMSTKEDLEFSVGQKDNMWETKELLGEDNGMSRYEVNGSEYAGSTFALNQHQF</sequence>
<dbReference type="VEuPathDB" id="FungiDB:YALI0_D17006g"/>
<evidence type="ECO:0000256" key="6">
    <source>
        <dbReference type="ARBA" id="ARBA00022448"/>
    </source>
</evidence>